<dbReference type="Proteomes" id="UP000230093">
    <property type="component" value="Unassembled WGS sequence"/>
</dbReference>
<dbReference type="Pfam" id="PF08889">
    <property type="entry name" value="WbqC"/>
    <property type="match status" value="1"/>
</dbReference>
<organism evidence="1 2">
    <name type="scientific">Candidatus Beckwithbacteria bacterium CG10_big_fil_rev_8_21_14_0_10_34_10</name>
    <dbReference type="NCBI Taxonomy" id="1974495"/>
    <lineage>
        <taxon>Bacteria</taxon>
        <taxon>Candidatus Beckwithiibacteriota</taxon>
    </lineage>
</organism>
<name>A0A2H0W9G8_9BACT</name>
<evidence type="ECO:0000313" key="1">
    <source>
        <dbReference type="EMBL" id="PIS09205.1"/>
    </source>
</evidence>
<reference evidence="2" key="1">
    <citation type="submission" date="2017-09" db="EMBL/GenBank/DDBJ databases">
        <title>Depth-based differentiation of microbial function through sediment-hosted aquifers and enrichment of novel symbionts in the deep terrestrial subsurface.</title>
        <authorList>
            <person name="Probst A.J."/>
            <person name="Ladd B."/>
            <person name="Jarett J.K."/>
            <person name="Geller-Mcgrath D.E."/>
            <person name="Sieber C.M.K."/>
            <person name="Emerson J.B."/>
            <person name="Anantharaman K."/>
            <person name="Thomas B.C."/>
            <person name="Malmstrom R."/>
            <person name="Stieglmeier M."/>
            <person name="Klingl A."/>
            <person name="Woyke T."/>
            <person name="Ryan C.M."/>
            <person name="Banfield J.F."/>
        </authorList>
    </citation>
    <scope>NUCLEOTIDE SEQUENCE [LARGE SCALE GENOMIC DNA]</scope>
</reference>
<proteinExistence type="predicted"/>
<evidence type="ECO:0000313" key="2">
    <source>
        <dbReference type="Proteomes" id="UP000230093"/>
    </source>
</evidence>
<sequence>MKVAIMQPGYIPWLGLFDLIDSVDKFVFLDDVKLQRNSWDVRNRIKTPQGELYLTIPVRRTKGRDKLMINKALINDSHRWRKKHLKTIEFVYKKAEFFNKVYPFLVKLINNNINKLSNFNINIAISIAEKLGINKEFIISSKLKNVTGKKDVRLVYICKEIGCDQYVSPQGAVEYIEAKSPGGEFIKNKIELFYQNYQHPVYKQLYGNFLAYMSIIDLLFNCGFIRSLKIIRDGRRIKKGY</sequence>
<evidence type="ECO:0008006" key="3">
    <source>
        <dbReference type="Google" id="ProtNLM"/>
    </source>
</evidence>
<protein>
    <recommendedName>
        <fullName evidence="3">WbqC family protein</fullName>
    </recommendedName>
</protein>
<comment type="caution">
    <text evidence="1">The sequence shown here is derived from an EMBL/GenBank/DDBJ whole genome shotgun (WGS) entry which is preliminary data.</text>
</comment>
<dbReference type="InterPro" id="IPR014985">
    <property type="entry name" value="WbqC"/>
</dbReference>
<dbReference type="AlphaFoldDB" id="A0A2H0W9G8"/>
<accession>A0A2H0W9G8</accession>
<dbReference type="EMBL" id="PEZT01000016">
    <property type="protein sequence ID" value="PIS09205.1"/>
    <property type="molecule type" value="Genomic_DNA"/>
</dbReference>
<gene>
    <name evidence="1" type="ORF">COT75_03010</name>
</gene>